<reference evidence="6" key="1">
    <citation type="submission" date="2014-02" db="EMBL/GenBank/DDBJ databases">
        <title>The Genome Sequence of Trichophyton rubrum (morphotype fischeri) CBS 288.86.</title>
        <authorList>
            <consortium name="The Broad Institute Genomics Platform"/>
            <person name="Cuomo C.A."/>
            <person name="White T.C."/>
            <person name="Graser Y."/>
            <person name="Martinez-Rossi N."/>
            <person name="Heitman J."/>
            <person name="Young S.K."/>
            <person name="Zeng Q."/>
            <person name="Gargeya S."/>
            <person name="Abouelleil A."/>
            <person name="Alvarado L."/>
            <person name="Chapman S.B."/>
            <person name="Gainer-Dewar J."/>
            <person name="Goldberg J."/>
            <person name="Griggs A."/>
            <person name="Gujja S."/>
            <person name="Hansen M."/>
            <person name="Howarth C."/>
            <person name="Imamovic A."/>
            <person name="Larimer J."/>
            <person name="Martinez D."/>
            <person name="Murphy C."/>
            <person name="Pearson M.D."/>
            <person name="Persinoti G."/>
            <person name="Poon T."/>
            <person name="Priest M."/>
            <person name="Roberts A.D."/>
            <person name="Saif S."/>
            <person name="Shea T.D."/>
            <person name="Sykes S.N."/>
            <person name="Wortman J."/>
            <person name="Nusbaum C."/>
            <person name="Birren B."/>
        </authorList>
    </citation>
    <scope>NUCLEOTIDE SEQUENCE [LARGE SCALE GENOMIC DNA]</scope>
    <source>
        <strain evidence="6">CBS 288.86</strain>
    </source>
</reference>
<gene>
    <name evidence="6" type="ORF">H103_03974</name>
</gene>
<feature type="region of interest" description="Disordered" evidence="5">
    <location>
        <begin position="1"/>
        <end position="453"/>
    </location>
</feature>
<evidence type="ECO:0000313" key="6">
    <source>
        <dbReference type="EMBL" id="EZF53047.1"/>
    </source>
</evidence>
<proteinExistence type="predicted"/>
<evidence type="ECO:0008006" key="7">
    <source>
        <dbReference type="Google" id="ProtNLM"/>
    </source>
</evidence>
<dbReference type="GO" id="GO:0042797">
    <property type="term" value="P:tRNA transcription by RNA polymerase III"/>
    <property type="evidence" value="ECO:0007669"/>
    <property type="project" value="TreeGrafter"/>
</dbReference>
<dbReference type="Proteomes" id="UP000023758">
    <property type="component" value="Unassembled WGS sequence"/>
</dbReference>
<accession>A0A022W3W0</accession>
<feature type="compositionally biased region" description="Pro residues" evidence="5">
    <location>
        <begin position="431"/>
        <end position="441"/>
    </location>
</feature>
<dbReference type="HOGENOM" id="CLU_024330_0_0_1"/>
<evidence type="ECO:0000256" key="5">
    <source>
        <dbReference type="SAM" id="MobiDB-lite"/>
    </source>
</evidence>
<feature type="compositionally biased region" description="Basic and acidic residues" evidence="5">
    <location>
        <begin position="240"/>
        <end position="250"/>
    </location>
</feature>
<dbReference type="PANTHER" id="PTHR13408:SF0">
    <property type="entry name" value="DNA-DIRECTED RNA POLYMERASE III SUBUNIT RPC4"/>
    <property type="match status" value="1"/>
</dbReference>
<feature type="compositionally biased region" description="Low complexity" evidence="5">
    <location>
        <begin position="11"/>
        <end position="29"/>
    </location>
</feature>
<feature type="compositionally biased region" description="Basic and acidic residues" evidence="5">
    <location>
        <begin position="87"/>
        <end position="107"/>
    </location>
</feature>
<evidence type="ECO:0000256" key="3">
    <source>
        <dbReference type="ARBA" id="ARBA00023163"/>
    </source>
</evidence>
<dbReference type="Pfam" id="PF05132">
    <property type="entry name" value="RNA_pol_Rpc4"/>
    <property type="match status" value="1"/>
</dbReference>
<evidence type="ECO:0000256" key="4">
    <source>
        <dbReference type="ARBA" id="ARBA00023242"/>
    </source>
</evidence>
<evidence type="ECO:0000256" key="1">
    <source>
        <dbReference type="ARBA" id="ARBA00004123"/>
    </source>
</evidence>
<feature type="compositionally biased region" description="Basic and acidic residues" evidence="5">
    <location>
        <begin position="190"/>
        <end position="204"/>
    </location>
</feature>
<keyword evidence="3" id="KW-0804">Transcription</keyword>
<keyword evidence="2" id="KW-0240">DNA-directed RNA polymerase</keyword>
<feature type="compositionally biased region" description="Pro residues" evidence="5">
    <location>
        <begin position="1"/>
        <end position="10"/>
    </location>
</feature>
<feature type="compositionally biased region" description="Basic residues" evidence="5">
    <location>
        <begin position="343"/>
        <end position="356"/>
    </location>
</feature>
<feature type="compositionally biased region" description="Gly residues" evidence="5">
    <location>
        <begin position="30"/>
        <end position="39"/>
    </location>
</feature>
<feature type="compositionally biased region" description="Basic and acidic residues" evidence="5">
    <location>
        <begin position="357"/>
        <end position="369"/>
    </location>
</feature>
<dbReference type="EMBL" id="KK207831">
    <property type="protein sequence ID" value="EZF53047.1"/>
    <property type="molecule type" value="Genomic_DNA"/>
</dbReference>
<dbReference type="PANTHER" id="PTHR13408">
    <property type="entry name" value="DNA-DIRECTED RNA POLYMERASE III"/>
    <property type="match status" value="1"/>
</dbReference>
<feature type="compositionally biased region" description="Polar residues" evidence="5">
    <location>
        <begin position="381"/>
        <end position="398"/>
    </location>
</feature>
<protein>
    <recommendedName>
        <fullName evidence="7">DNA-directed RNA polymerase III RPC4</fullName>
    </recommendedName>
</protein>
<dbReference type="GO" id="GO:0003677">
    <property type="term" value="F:DNA binding"/>
    <property type="evidence" value="ECO:0007669"/>
    <property type="project" value="InterPro"/>
</dbReference>
<evidence type="ECO:0000256" key="2">
    <source>
        <dbReference type="ARBA" id="ARBA00022478"/>
    </source>
</evidence>
<sequence>MPPNPPPNRPPAGRGQPSSSESSSATPGPSGTGGTGRGGSASVRGRPVQRLQSLKKRTPGGSLVPLNADGSTPKPTLKFQPKVVTRKSKEQRDALENLEAQRLRERISAANAARRTTRGGGDRGRGRGRGRGGASGASGPLGEGTGPGRHGGAWKGKGGRSGKISGFYGVKNEAGADGEQIGGDISSDEGSDHGLRFSIDHINFESDSEGEALEAGAMTKGKASMGKSTPTGGSRGLRPVRVERHEHVERSLGIPTESSSSLSKSAELRKKAKEKAGAADDSLFVEDDQSESDVDGGDDDVVMGDIKETDPTSDGPQIKAEPTDDDATIDDSVPPAPSEKAVPKPRVKPRKVKDPKKKLQTEEERQEYDRYEEDIDYLKSTLGSLSTTAGNAPDTSATAEVGKKDEDDAETSAKPATDERQGQLFLLQFPPMTPNLVPPTPEKNGAAGQADEAVVETATPLPVAGTAPAAQGSVTIKQEEGAVNPASTASTAPPLVTATNSTLPRGRVGKLNIHRSGKATIDWGGVSFELTKGSTVGFIQDAVILSDNMAGAADGSASIRDKKLWAMSQVTGKFVVTPDWDKILDE</sequence>
<feature type="compositionally biased region" description="Gly residues" evidence="5">
    <location>
        <begin position="131"/>
        <end position="161"/>
    </location>
</feature>
<keyword evidence="4" id="KW-0539">Nucleus</keyword>
<dbReference type="InterPro" id="IPR007811">
    <property type="entry name" value="RPC4"/>
</dbReference>
<name>A0A022W3W0_TRIRU</name>
<dbReference type="GO" id="GO:0005666">
    <property type="term" value="C:RNA polymerase III complex"/>
    <property type="evidence" value="ECO:0007669"/>
    <property type="project" value="InterPro"/>
</dbReference>
<dbReference type="OrthoDB" id="5836119at2759"/>
<feature type="compositionally biased region" description="Acidic residues" evidence="5">
    <location>
        <begin position="283"/>
        <end position="302"/>
    </location>
</feature>
<organism evidence="6">
    <name type="scientific">Trichophyton rubrum CBS 288.86</name>
    <dbReference type="NCBI Taxonomy" id="1215330"/>
    <lineage>
        <taxon>Eukaryota</taxon>
        <taxon>Fungi</taxon>
        <taxon>Dikarya</taxon>
        <taxon>Ascomycota</taxon>
        <taxon>Pezizomycotina</taxon>
        <taxon>Eurotiomycetes</taxon>
        <taxon>Eurotiomycetidae</taxon>
        <taxon>Onygenales</taxon>
        <taxon>Arthrodermataceae</taxon>
        <taxon>Trichophyton</taxon>
    </lineage>
</organism>
<feature type="compositionally biased region" description="Basic and acidic residues" evidence="5">
    <location>
        <begin position="266"/>
        <end position="278"/>
    </location>
</feature>
<comment type="subcellular location">
    <subcellularLocation>
        <location evidence="1">Nucleus</location>
    </subcellularLocation>
</comment>
<dbReference type="AlphaFoldDB" id="A0A022W3W0"/>